<keyword evidence="12" id="KW-1185">Reference proteome</keyword>
<dbReference type="Pfam" id="PF00520">
    <property type="entry name" value="Ion_trans"/>
    <property type="match status" value="1"/>
</dbReference>
<evidence type="ECO:0000313" key="13">
    <source>
        <dbReference type="Proteomes" id="UP000437068"/>
    </source>
</evidence>
<dbReference type="EMBL" id="QXFW01000241">
    <property type="protein sequence ID" value="KAE9019259.1"/>
    <property type="molecule type" value="Genomic_DNA"/>
</dbReference>
<evidence type="ECO:0000256" key="2">
    <source>
        <dbReference type="ARBA" id="ARBA00022692"/>
    </source>
</evidence>
<dbReference type="Gene3D" id="1.10.287.70">
    <property type="match status" value="1"/>
</dbReference>
<evidence type="ECO:0000259" key="6">
    <source>
        <dbReference type="Pfam" id="PF00520"/>
    </source>
</evidence>
<gene>
    <name evidence="11" type="ORF">PF001_g6461</name>
    <name evidence="10" type="ORF">PF002_g8097</name>
    <name evidence="9" type="ORF">PF005_g7219</name>
    <name evidence="8" type="ORF">PF007_g7287</name>
    <name evidence="7" type="ORF">PF011_g5914</name>
</gene>
<dbReference type="OrthoDB" id="421226at2759"/>
<evidence type="ECO:0000313" key="8">
    <source>
        <dbReference type="EMBL" id="KAE9122844.1"/>
    </source>
</evidence>
<dbReference type="GO" id="GO:0005221">
    <property type="term" value="F:intracellularly cyclic nucleotide-activated monoatomic cation channel activity"/>
    <property type="evidence" value="ECO:0007669"/>
    <property type="project" value="InterPro"/>
</dbReference>
<dbReference type="Proteomes" id="UP000440367">
    <property type="component" value="Unassembled WGS sequence"/>
</dbReference>
<reference evidence="12 13" key="1">
    <citation type="submission" date="2018-08" db="EMBL/GenBank/DDBJ databases">
        <title>Genomic investigation of the strawberry pathogen Phytophthora fragariae indicates pathogenicity is determined by transcriptional variation in three key races.</title>
        <authorList>
            <person name="Adams T.M."/>
            <person name="Armitage A.D."/>
            <person name="Sobczyk M.K."/>
            <person name="Bates H.J."/>
            <person name="Dunwell J.M."/>
            <person name="Nellist C.F."/>
            <person name="Harrison R.J."/>
        </authorList>
    </citation>
    <scope>NUCLEOTIDE SEQUENCE [LARGE SCALE GENOMIC DNA]</scope>
    <source>
        <strain evidence="11 13">A4</strain>
        <strain evidence="10 14">BC-1</strain>
        <strain evidence="9 12">NOV-27</strain>
        <strain evidence="8 15">NOV-71</strain>
        <strain evidence="7 16">SCRP245</strain>
    </source>
</reference>
<feature type="domain" description="Ion transport" evidence="6">
    <location>
        <begin position="4"/>
        <end position="180"/>
    </location>
</feature>
<evidence type="ECO:0000313" key="11">
    <source>
        <dbReference type="EMBL" id="KAE9318272.1"/>
    </source>
</evidence>
<dbReference type="EMBL" id="QXGD01000310">
    <property type="protein sequence ID" value="KAE9243781.1"/>
    <property type="molecule type" value="Genomic_DNA"/>
</dbReference>
<evidence type="ECO:0000313" key="10">
    <source>
        <dbReference type="EMBL" id="KAE9243781.1"/>
    </source>
</evidence>
<dbReference type="EMBL" id="QXGB01000284">
    <property type="protein sequence ID" value="KAE9221149.1"/>
    <property type="molecule type" value="Genomic_DNA"/>
</dbReference>
<evidence type="ECO:0000313" key="12">
    <source>
        <dbReference type="Proteomes" id="UP000433483"/>
    </source>
</evidence>
<dbReference type="SUPFAM" id="SSF81324">
    <property type="entry name" value="Voltage-gated potassium channels"/>
    <property type="match status" value="1"/>
</dbReference>
<evidence type="ECO:0000256" key="4">
    <source>
        <dbReference type="ARBA" id="ARBA00023136"/>
    </source>
</evidence>
<dbReference type="GO" id="GO:0016020">
    <property type="term" value="C:membrane"/>
    <property type="evidence" value="ECO:0007669"/>
    <property type="project" value="UniProtKB-SubCell"/>
</dbReference>
<name>A0A6A3ST84_9STRA</name>
<evidence type="ECO:0000313" key="7">
    <source>
        <dbReference type="EMBL" id="KAE9019259.1"/>
    </source>
</evidence>
<keyword evidence="2 5" id="KW-0812">Transmembrane</keyword>
<dbReference type="AlphaFoldDB" id="A0A6A3ST84"/>
<feature type="transmembrane region" description="Helical" evidence="5">
    <location>
        <begin position="103"/>
        <end position="121"/>
    </location>
</feature>
<evidence type="ECO:0000313" key="15">
    <source>
        <dbReference type="Proteomes" id="UP000441208"/>
    </source>
</evidence>
<accession>A0A6A3ST84</accession>
<evidence type="ECO:0000256" key="3">
    <source>
        <dbReference type="ARBA" id="ARBA00022989"/>
    </source>
</evidence>
<dbReference type="PANTHER" id="PTHR45638">
    <property type="entry name" value="CYCLIC NUCLEOTIDE-GATED CATION CHANNEL SUBUNIT A"/>
    <property type="match status" value="1"/>
</dbReference>
<comment type="caution">
    <text evidence="8">The sequence shown here is derived from an EMBL/GenBank/DDBJ whole genome shotgun (WGS) entry which is preliminary data.</text>
</comment>
<evidence type="ECO:0000256" key="1">
    <source>
        <dbReference type="ARBA" id="ARBA00004141"/>
    </source>
</evidence>
<dbReference type="InterPro" id="IPR050866">
    <property type="entry name" value="CNG_cation_channel"/>
</dbReference>
<proteinExistence type="predicted"/>
<evidence type="ECO:0000256" key="5">
    <source>
        <dbReference type="SAM" id="Phobius"/>
    </source>
</evidence>
<evidence type="ECO:0000313" key="16">
    <source>
        <dbReference type="Proteomes" id="UP000460718"/>
    </source>
</evidence>
<dbReference type="Proteomes" id="UP000433483">
    <property type="component" value="Unassembled WGS sequence"/>
</dbReference>
<organism evidence="8 15">
    <name type="scientific">Phytophthora fragariae</name>
    <dbReference type="NCBI Taxonomy" id="53985"/>
    <lineage>
        <taxon>Eukaryota</taxon>
        <taxon>Sar</taxon>
        <taxon>Stramenopiles</taxon>
        <taxon>Oomycota</taxon>
        <taxon>Peronosporomycetes</taxon>
        <taxon>Peronosporales</taxon>
        <taxon>Peronosporaceae</taxon>
        <taxon>Phytophthora</taxon>
    </lineage>
</organism>
<sequence length="191" mass="22355">MIFLEISFVLDMYIRSRLGYYEYGNKIMNPQRIKREYLKSGAFVSDIVALLPLYAINWKLPVQERWDLVNINKLLRLFKVPRQLHALETRYLKRTTELRLFKLLYYTFMLSHFLGCIWFNFASKVAFPSFATSSTDKQTAFGDNPWLPPQRLENGSHMLQYMASLCWSFGLMSSSGESEYPQTTAQCISAL</sequence>
<dbReference type="EMBL" id="QXGE01000258">
    <property type="protein sequence ID" value="KAE9318272.1"/>
    <property type="molecule type" value="Genomic_DNA"/>
</dbReference>
<dbReference type="PANTHER" id="PTHR45638:SF11">
    <property type="entry name" value="CYCLIC NUCLEOTIDE-GATED CATION CHANNEL SUBUNIT A"/>
    <property type="match status" value="1"/>
</dbReference>
<keyword evidence="4 5" id="KW-0472">Membrane</keyword>
<comment type="subcellular location">
    <subcellularLocation>
        <location evidence="1">Membrane</location>
        <topology evidence="1">Multi-pass membrane protein</topology>
    </subcellularLocation>
</comment>
<dbReference type="Proteomes" id="UP000441208">
    <property type="component" value="Unassembled WGS sequence"/>
</dbReference>
<dbReference type="InterPro" id="IPR005821">
    <property type="entry name" value="Ion_trans_dom"/>
</dbReference>
<evidence type="ECO:0000313" key="9">
    <source>
        <dbReference type="EMBL" id="KAE9221149.1"/>
    </source>
</evidence>
<dbReference type="Proteomes" id="UP000437068">
    <property type="component" value="Unassembled WGS sequence"/>
</dbReference>
<protein>
    <recommendedName>
        <fullName evidence="6">Ion transport domain-containing protein</fullName>
    </recommendedName>
</protein>
<dbReference type="EMBL" id="QXFZ01000288">
    <property type="protein sequence ID" value="KAE9122844.1"/>
    <property type="molecule type" value="Genomic_DNA"/>
</dbReference>
<evidence type="ECO:0000313" key="14">
    <source>
        <dbReference type="Proteomes" id="UP000440367"/>
    </source>
</evidence>
<dbReference type="GO" id="GO:0044877">
    <property type="term" value="F:protein-containing complex binding"/>
    <property type="evidence" value="ECO:0007669"/>
    <property type="project" value="TreeGrafter"/>
</dbReference>
<dbReference type="Proteomes" id="UP000460718">
    <property type="component" value="Unassembled WGS sequence"/>
</dbReference>
<keyword evidence="3 5" id="KW-1133">Transmembrane helix</keyword>